<keyword evidence="1" id="KW-0862">Zinc</keyword>
<dbReference type="AlphaFoldDB" id="A0A9N9TMF6"/>
<dbReference type="OrthoDB" id="6746426at2759"/>
<evidence type="ECO:0000313" key="4">
    <source>
        <dbReference type="Proteomes" id="UP001153712"/>
    </source>
</evidence>
<dbReference type="PROSITE" id="PS00028">
    <property type="entry name" value="ZINC_FINGER_C2H2_1"/>
    <property type="match status" value="1"/>
</dbReference>
<protein>
    <recommendedName>
        <fullName evidence="2">C2H2-type domain-containing protein</fullName>
    </recommendedName>
</protein>
<evidence type="ECO:0000313" key="3">
    <source>
        <dbReference type="EMBL" id="CAG9857567.1"/>
    </source>
</evidence>
<dbReference type="EMBL" id="OU900107">
    <property type="protein sequence ID" value="CAG9857567.1"/>
    <property type="molecule type" value="Genomic_DNA"/>
</dbReference>
<dbReference type="GO" id="GO:0008270">
    <property type="term" value="F:zinc ion binding"/>
    <property type="evidence" value="ECO:0007669"/>
    <property type="project" value="UniProtKB-KW"/>
</dbReference>
<dbReference type="InterPro" id="IPR013087">
    <property type="entry name" value="Znf_C2H2_type"/>
</dbReference>
<organism evidence="3 4">
    <name type="scientific">Phyllotreta striolata</name>
    <name type="common">Striped flea beetle</name>
    <name type="synonym">Crioceris striolata</name>
    <dbReference type="NCBI Taxonomy" id="444603"/>
    <lineage>
        <taxon>Eukaryota</taxon>
        <taxon>Metazoa</taxon>
        <taxon>Ecdysozoa</taxon>
        <taxon>Arthropoda</taxon>
        <taxon>Hexapoda</taxon>
        <taxon>Insecta</taxon>
        <taxon>Pterygota</taxon>
        <taxon>Neoptera</taxon>
        <taxon>Endopterygota</taxon>
        <taxon>Coleoptera</taxon>
        <taxon>Polyphaga</taxon>
        <taxon>Cucujiformia</taxon>
        <taxon>Chrysomeloidea</taxon>
        <taxon>Chrysomelidae</taxon>
        <taxon>Galerucinae</taxon>
        <taxon>Alticini</taxon>
        <taxon>Phyllotreta</taxon>
    </lineage>
</organism>
<gene>
    <name evidence="3" type="ORF">PHYEVI_LOCUS3972</name>
</gene>
<keyword evidence="1" id="KW-0863">Zinc-finger</keyword>
<evidence type="ECO:0000259" key="2">
    <source>
        <dbReference type="PROSITE" id="PS50157"/>
    </source>
</evidence>
<reference evidence="3" key="1">
    <citation type="submission" date="2022-01" db="EMBL/GenBank/DDBJ databases">
        <authorList>
            <person name="King R."/>
        </authorList>
    </citation>
    <scope>NUCLEOTIDE SEQUENCE</scope>
</reference>
<feature type="domain" description="C2H2-type" evidence="2">
    <location>
        <begin position="373"/>
        <end position="401"/>
    </location>
</feature>
<keyword evidence="4" id="KW-1185">Reference proteome</keyword>
<accession>A0A9N9TMF6</accession>
<dbReference type="PROSITE" id="PS50157">
    <property type="entry name" value="ZINC_FINGER_C2H2_2"/>
    <property type="match status" value="1"/>
</dbReference>
<evidence type="ECO:0000256" key="1">
    <source>
        <dbReference type="PROSITE-ProRule" id="PRU00042"/>
    </source>
</evidence>
<sequence length="427" mass="50378">MNENAPQTDREPTQIHQNLLQRVFEHVLSHNEIELDLPALYNVLFQCLKVRRNCLTPLQYDTIPYLLLHTLNDWPGWKKLHQRPQKEAKVSYEHFKEFVIFRINYILNCDYQKALYLLDKQHDDAKESTITIDCSTQTNPSLRPSTAPFYLVVKGPARLLNTLIFTNNDRSARNSVVMQEYRTHANWNQVLHMECFLNLPFVEVEFQSPHLHFKTTNATAFERFVTLNLASVSPPDSHNIVEEINVINRRMERTAYTLRAFRTYCDKYIDSLKQNEVYFAVHIAIEILLNNFVADIERMNKNSLATNTSVLFKLSEQTFYRNRSTKTSNNCENVVHFLEYVTPKIRLSLYKFTGIVNGKLAPFDKETDHSITYRCTHCKITYKRLHLLRSHFKTFHVVEQSLICLKCKEDLAFDDLMQNRWFHRCAD</sequence>
<proteinExistence type="predicted"/>
<name>A0A9N9TMF6_PHYSR</name>
<keyword evidence="1" id="KW-0479">Metal-binding</keyword>
<dbReference type="Proteomes" id="UP001153712">
    <property type="component" value="Chromosome 14"/>
</dbReference>